<name>A0A7Z0J5M2_9MICO</name>
<accession>A0A7Z0J5M2</accession>
<keyword evidence="3" id="KW-1185">Reference proteome</keyword>
<proteinExistence type="predicted"/>
<comment type="caution">
    <text evidence="2">The sequence shown here is derived from an EMBL/GenBank/DDBJ whole genome shotgun (WGS) entry which is preliminary data.</text>
</comment>
<dbReference type="Pfam" id="PF14017">
    <property type="entry name" value="DUF4233"/>
    <property type="match status" value="1"/>
</dbReference>
<sequence>MKRSLASIVLGFEVIVVFLAALVLFGLKALPPLAALGGGAVLLIIMVGTVGLLRFQWAYLIGWAVQVIVIAAGFLNPTLFFVGAIFAAMWTYCMVVGTKLDHQKENA</sequence>
<dbReference type="Proteomes" id="UP000537260">
    <property type="component" value="Unassembled WGS sequence"/>
</dbReference>
<dbReference type="EMBL" id="JACCFM010000001">
    <property type="protein sequence ID" value="NYJ18983.1"/>
    <property type="molecule type" value="Genomic_DNA"/>
</dbReference>
<gene>
    <name evidence="2" type="ORF">HNR05_000774</name>
</gene>
<evidence type="ECO:0000313" key="3">
    <source>
        <dbReference type="Proteomes" id="UP000537260"/>
    </source>
</evidence>
<evidence type="ECO:0000256" key="1">
    <source>
        <dbReference type="SAM" id="Phobius"/>
    </source>
</evidence>
<dbReference type="AlphaFoldDB" id="A0A7Z0J5M2"/>
<evidence type="ECO:0000313" key="2">
    <source>
        <dbReference type="EMBL" id="NYJ18983.1"/>
    </source>
</evidence>
<keyword evidence="1" id="KW-0812">Transmembrane</keyword>
<keyword evidence="1" id="KW-1133">Transmembrane helix</keyword>
<reference evidence="2 3" key="1">
    <citation type="submission" date="2020-07" db="EMBL/GenBank/DDBJ databases">
        <title>Sequencing the genomes of 1000 actinobacteria strains.</title>
        <authorList>
            <person name="Klenk H.-P."/>
        </authorList>
    </citation>
    <scope>NUCLEOTIDE SEQUENCE [LARGE SCALE GENOMIC DNA]</scope>
    <source>
        <strain evidence="2 3">LI1</strain>
    </source>
</reference>
<keyword evidence="1" id="KW-0472">Membrane</keyword>
<feature type="transmembrane region" description="Helical" evidence="1">
    <location>
        <begin position="7"/>
        <end position="27"/>
    </location>
</feature>
<dbReference type="RefSeq" id="WP_179577816.1">
    <property type="nucleotide sequence ID" value="NZ_JACCFM010000001.1"/>
</dbReference>
<protein>
    <submittedName>
        <fullName evidence="2">Membrane protein YdbS with pleckstrin-like domain</fullName>
    </submittedName>
</protein>
<feature type="transmembrane region" description="Helical" evidence="1">
    <location>
        <begin position="33"/>
        <end position="52"/>
    </location>
</feature>
<organism evidence="2 3">
    <name type="scientific">Glaciibacter psychrotolerans</name>
    <dbReference type="NCBI Taxonomy" id="670054"/>
    <lineage>
        <taxon>Bacteria</taxon>
        <taxon>Bacillati</taxon>
        <taxon>Actinomycetota</taxon>
        <taxon>Actinomycetes</taxon>
        <taxon>Micrococcales</taxon>
        <taxon>Microbacteriaceae</taxon>
        <taxon>Glaciibacter</taxon>
    </lineage>
</organism>
<dbReference type="InterPro" id="IPR025327">
    <property type="entry name" value="DUF4233"/>
</dbReference>